<evidence type="ECO:0000256" key="1">
    <source>
        <dbReference type="SAM" id="SignalP"/>
    </source>
</evidence>
<protein>
    <submittedName>
        <fullName evidence="2">Uncharacterized protein</fullName>
    </submittedName>
</protein>
<dbReference type="AlphaFoldDB" id="A0A8J6XRX0"/>
<gene>
    <name evidence="2" type="ORF">ICL16_10680</name>
</gene>
<sequence length="280" mass="30283">MKKLKTILLACAFSSLTTTATVLSPLRTLAKTPALRIIGQEAAVANTTDVPVWSGRSTAIDFSQTNEVITYILIADPSRTVYNTDAELSSNQAKTVFLKVIKPLRFPGATSTLITNLSIKTRTPDGQQHLYTFNIVQSSGTPTYSGISISPITPGVEQTWLVGSNQVATLSDIERGLQVAIASGYTANNDPVVFKVREFLALARNTTPIPKAAQSVNLPLSVVSSLGQLGLEKSPIEVREAPSHRTILNPNPANPNYYIQLTPSQTIVFPSYSNKKQLNR</sequence>
<dbReference type="Proteomes" id="UP000629098">
    <property type="component" value="Unassembled WGS sequence"/>
</dbReference>
<evidence type="ECO:0000313" key="3">
    <source>
        <dbReference type="Proteomes" id="UP000629098"/>
    </source>
</evidence>
<evidence type="ECO:0000313" key="2">
    <source>
        <dbReference type="EMBL" id="MBD2772528.1"/>
    </source>
</evidence>
<name>A0A8J6XRX0_9CYAN</name>
<reference evidence="2" key="1">
    <citation type="submission" date="2020-09" db="EMBL/GenBank/DDBJ databases">
        <title>Iningainema tapete sp. nov. (Scytonemataceae, Cyanobacteria) from greenhouses in central Florida (USA) produces two types of nodularin with biosynthetic potential for microcystin-LR and anabaenopeptins.</title>
        <authorList>
            <person name="Berthold D.E."/>
            <person name="Lefler F.W."/>
            <person name="Huang I.-S."/>
            <person name="Abdulla H."/>
            <person name="Zimba P.V."/>
            <person name="Laughinghouse H.D. IV."/>
        </authorList>
    </citation>
    <scope>NUCLEOTIDE SEQUENCE</scope>
    <source>
        <strain evidence="2">BLCCT55</strain>
    </source>
</reference>
<proteinExistence type="predicted"/>
<organism evidence="2 3">
    <name type="scientific">Iningainema tapete BLCC-T55</name>
    <dbReference type="NCBI Taxonomy" id="2748662"/>
    <lineage>
        <taxon>Bacteria</taxon>
        <taxon>Bacillati</taxon>
        <taxon>Cyanobacteriota</taxon>
        <taxon>Cyanophyceae</taxon>
        <taxon>Nostocales</taxon>
        <taxon>Scytonemataceae</taxon>
        <taxon>Iningainema tapete</taxon>
    </lineage>
</organism>
<comment type="caution">
    <text evidence="2">The sequence shown here is derived from an EMBL/GenBank/DDBJ whole genome shotgun (WGS) entry which is preliminary data.</text>
</comment>
<keyword evidence="1" id="KW-0732">Signal</keyword>
<dbReference type="EMBL" id="JACXAE010000040">
    <property type="protein sequence ID" value="MBD2772528.1"/>
    <property type="molecule type" value="Genomic_DNA"/>
</dbReference>
<keyword evidence="3" id="KW-1185">Reference proteome</keyword>
<feature type="signal peptide" evidence="1">
    <location>
        <begin position="1"/>
        <end position="20"/>
    </location>
</feature>
<accession>A0A8J6XRX0</accession>
<feature type="chain" id="PRO_5035296500" evidence="1">
    <location>
        <begin position="21"/>
        <end position="280"/>
    </location>
</feature>
<dbReference type="RefSeq" id="WP_190827203.1">
    <property type="nucleotide sequence ID" value="NZ_CAWPPI010000040.1"/>
</dbReference>